<organism evidence="1 2">
    <name type="scientific">Dioscorea alata</name>
    <name type="common">Purple yam</name>
    <dbReference type="NCBI Taxonomy" id="55571"/>
    <lineage>
        <taxon>Eukaryota</taxon>
        <taxon>Viridiplantae</taxon>
        <taxon>Streptophyta</taxon>
        <taxon>Embryophyta</taxon>
        <taxon>Tracheophyta</taxon>
        <taxon>Spermatophyta</taxon>
        <taxon>Magnoliopsida</taxon>
        <taxon>Liliopsida</taxon>
        <taxon>Dioscoreales</taxon>
        <taxon>Dioscoreaceae</taxon>
        <taxon>Dioscorea</taxon>
    </lineage>
</organism>
<protein>
    <submittedName>
        <fullName evidence="1">Phosphate permease protein</fullName>
    </submittedName>
</protein>
<dbReference type="Proteomes" id="UP000827976">
    <property type="component" value="Chromosome 11"/>
</dbReference>
<sequence length="528" mass="57837">MANEQLHVLNALDVAKTQWYHFTAILIAGMGFFTDAYDLFSISLVTKLLGRIYYHVDGSPTPGTLPPNVSAAVNGVAFIGTLSGQLFFGWLGDKMGRKKVYGLTLMLMVVCSLASGLSFGHTSKSVMATLCFFRFWLGFGIGGDYPLSATIMSEYANKKTRGAFIAAVFAMQGFGILAGGMVTIIVSLAFKNRFPAPSYSVDPSASTVPQADYVWRIILMFGAVPALLTYYWRLNMPETARYTALVAKNTKQAAADMSKVLKTEITADDQLSENSNTNSKFGLFSKEFVRRHGLHLVGTAITWFFLDIAYYSQNLFQKDIFSAIGWIPKPKTMSALEEVFKIARAQSLIALCGTVPGYWVTVALIDVLGRLKIQLLGFFMMTVFMLGLAIPYNHWTTPGNHIGFIVLYGLTFFFANFGPNSTTFITPAEIFPARLRSTCHGISAASGKLGAIIGSFGFLYLAQNKDPAKADHGYPAGIGVRNSLFLLAGCNLMGLFFTFLVPETKGKSLEEISKEDEHENKTQETTTA</sequence>
<proteinExistence type="predicted"/>
<name>A0ACB7V7W8_DIOAL</name>
<accession>A0ACB7V7W8</accession>
<dbReference type="EMBL" id="CM037021">
    <property type="protein sequence ID" value="KAH7669601.1"/>
    <property type="molecule type" value="Genomic_DNA"/>
</dbReference>
<reference evidence="2" key="1">
    <citation type="journal article" date="2022" name="Nat. Commun.">
        <title>Chromosome evolution and the genetic basis of agronomically important traits in greater yam.</title>
        <authorList>
            <person name="Bredeson J.V."/>
            <person name="Lyons J.B."/>
            <person name="Oniyinde I.O."/>
            <person name="Okereke N.R."/>
            <person name="Kolade O."/>
            <person name="Nnabue I."/>
            <person name="Nwadili C.O."/>
            <person name="Hribova E."/>
            <person name="Parker M."/>
            <person name="Nwogha J."/>
            <person name="Shu S."/>
            <person name="Carlson J."/>
            <person name="Kariba R."/>
            <person name="Muthemba S."/>
            <person name="Knop K."/>
            <person name="Barton G.J."/>
            <person name="Sherwood A.V."/>
            <person name="Lopez-Montes A."/>
            <person name="Asiedu R."/>
            <person name="Jamnadass R."/>
            <person name="Muchugi A."/>
            <person name="Goodstein D."/>
            <person name="Egesi C.N."/>
            <person name="Featherston J."/>
            <person name="Asfaw A."/>
            <person name="Simpson G.G."/>
            <person name="Dolezel J."/>
            <person name="Hendre P.S."/>
            <person name="Van Deynze A."/>
            <person name="Kumar P.L."/>
            <person name="Obidiegwu J.E."/>
            <person name="Bhattacharjee R."/>
            <person name="Rokhsar D.S."/>
        </authorList>
    </citation>
    <scope>NUCLEOTIDE SEQUENCE [LARGE SCALE GENOMIC DNA]</scope>
    <source>
        <strain evidence="2">cv. TDa95/00328</strain>
    </source>
</reference>
<evidence type="ECO:0000313" key="2">
    <source>
        <dbReference type="Proteomes" id="UP000827976"/>
    </source>
</evidence>
<evidence type="ECO:0000313" key="1">
    <source>
        <dbReference type="EMBL" id="KAH7669601.1"/>
    </source>
</evidence>
<comment type="caution">
    <text evidence="1">The sequence shown here is derived from an EMBL/GenBank/DDBJ whole genome shotgun (WGS) entry which is preliminary data.</text>
</comment>
<keyword evidence="2" id="KW-1185">Reference proteome</keyword>
<gene>
    <name evidence="1" type="ORF">IHE45_11G089700</name>
</gene>